<dbReference type="Proteomes" id="UP001275440">
    <property type="component" value="Unassembled WGS sequence"/>
</dbReference>
<organism evidence="1 2">
    <name type="scientific">Rhodococcus zopfii</name>
    <dbReference type="NCBI Taxonomy" id="43772"/>
    <lineage>
        <taxon>Bacteria</taxon>
        <taxon>Bacillati</taxon>
        <taxon>Actinomycetota</taxon>
        <taxon>Actinomycetes</taxon>
        <taxon>Mycobacteriales</taxon>
        <taxon>Nocardiaceae</taxon>
        <taxon>Rhodococcus</taxon>
    </lineage>
</organism>
<sequence>MVARAGRTRLWVLIEHPGPWPHSAPEGVLPSRLVDRIEAVTGHVRLVLIRRSRARTVERPRWVLAWSDGTRHWMREGTATGYDELADLPFDTCAAGIEPDTGLPCHTPLFAVCTHGKKDACCAELGRPIVSALSTIDGADVWECTHIGGDRFAANIVVLPDGLYFSRLGPESARAVVIEHRSGALSLDHLRGRAALSQPGQAAEHAVRSATGIVAVDALEYVSETPSAESVTIVELRIDSRTFRVAVRAGAPRPAFSHGCRSGGTVAWNDWIVDSLEELPIL</sequence>
<protein>
    <submittedName>
        <fullName evidence="1">Sucrase ferredoxin</fullName>
    </submittedName>
</protein>
<dbReference type="EMBL" id="WBMO01000001">
    <property type="protein sequence ID" value="MDV2475579.1"/>
    <property type="molecule type" value="Genomic_DNA"/>
</dbReference>
<accession>A0ABU3WPQ0</accession>
<comment type="caution">
    <text evidence="1">The sequence shown here is derived from an EMBL/GenBank/DDBJ whole genome shotgun (WGS) entry which is preliminary data.</text>
</comment>
<dbReference type="InterPro" id="IPR009737">
    <property type="entry name" value="Aim32/Apd1-like"/>
</dbReference>
<gene>
    <name evidence="1" type="ORF">F8M49_09605</name>
</gene>
<dbReference type="Pfam" id="PF06999">
    <property type="entry name" value="Suc_Fer-like"/>
    <property type="match status" value="1"/>
</dbReference>
<evidence type="ECO:0000313" key="1">
    <source>
        <dbReference type="EMBL" id="MDV2475579.1"/>
    </source>
</evidence>
<keyword evidence="2" id="KW-1185">Reference proteome</keyword>
<evidence type="ECO:0000313" key="2">
    <source>
        <dbReference type="Proteomes" id="UP001275440"/>
    </source>
</evidence>
<name>A0ABU3WPQ0_9NOCA</name>
<dbReference type="SUPFAM" id="SSF52833">
    <property type="entry name" value="Thioredoxin-like"/>
    <property type="match status" value="1"/>
</dbReference>
<dbReference type="InterPro" id="IPR036249">
    <property type="entry name" value="Thioredoxin-like_sf"/>
</dbReference>
<reference evidence="1 2" key="1">
    <citation type="submission" date="2019-10" db="EMBL/GenBank/DDBJ databases">
        <title>Draft Genome Assembly of Rhodococcus zopfii DSM44189.</title>
        <authorList>
            <person name="Sutton J.M."/>
            <person name="Akob D.M."/>
            <person name="Bushman T.J."/>
        </authorList>
    </citation>
    <scope>NUCLEOTIDE SEQUENCE [LARGE SCALE GENOMIC DNA]</scope>
    <source>
        <strain evidence="1 2">DSM 44189</strain>
    </source>
</reference>
<dbReference type="CDD" id="cd03062">
    <property type="entry name" value="TRX_Fd_Sucrase"/>
    <property type="match status" value="1"/>
</dbReference>
<proteinExistence type="predicted"/>